<keyword evidence="5" id="KW-0964">Secreted</keyword>
<feature type="signal peptide" evidence="13">
    <location>
        <begin position="1"/>
        <end position="20"/>
    </location>
</feature>
<dbReference type="EMBL" id="JAZGSY010000211">
    <property type="protein sequence ID" value="KAL1838489.1"/>
    <property type="molecule type" value="Genomic_DNA"/>
</dbReference>
<comment type="caution">
    <text evidence="15">The sequence shown here is derived from an EMBL/GenBank/DDBJ whole genome shotgun (WGS) entry which is preliminary data.</text>
</comment>
<dbReference type="InterPro" id="IPR001000">
    <property type="entry name" value="GH10_dom"/>
</dbReference>
<evidence type="ECO:0000259" key="14">
    <source>
        <dbReference type="PROSITE" id="PS51760"/>
    </source>
</evidence>
<feature type="compositionally biased region" description="Low complexity" evidence="12">
    <location>
        <begin position="372"/>
        <end position="394"/>
    </location>
</feature>
<dbReference type="PANTHER" id="PTHR31490">
    <property type="entry name" value="GLYCOSYL HYDROLASE"/>
    <property type="match status" value="1"/>
</dbReference>
<evidence type="ECO:0000256" key="10">
    <source>
        <dbReference type="ARBA" id="ARBA00023326"/>
    </source>
</evidence>
<dbReference type="PROSITE" id="PS51760">
    <property type="entry name" value="GH10_2"/>
    <property type="match status" value="1"/>
</dbReference>
<accession>A0ABR3V9U0</accession>
<name>A0ABR3V9U0_HUMIN</name>
<evidence type="ECO:0000256" key="3">
    <source>
        <dbReference type="ARBA" id="ARBA00004851"/>
    </source>
</evidence>
<evidence type="ECO:0000256" key="9">
    <source>
        <dbReference type="ARBA" id="ARBA00023295"/>
    </source>
</evidence>
<sequence length="414" mass="44773">MAKLGRTLLTVAAAAAAASAQQQQQQQPQDTTQQPEGLHALMMSAGKEYFGTATETDNFGDESYQAILAYQGEFGMITPENSQKWEVTEPRRNHFVYTNADAVSEKAQDNGHLLRCHTLTWHSQLPSFVSSGSWNTTTLTSVLTTHITNVMTHFKGQCYAWDVVNEALNEDGSYRESVFYEVLGDEYIPLSFKTAAEADPDAKLYYNDFNLETSSKKADGAERIVKLVQESGARIDGVGFQAHLIVGQTPSRQTLAALLSRFARLGVEVAWTELDIAHDFSSSSSNGSSTANATQLEQQAQDYVSVVGACLDEPKCVGVTVWQFTDKYSWVPSTFPGRGEPCLWTADYKKKPAYDAVSRLLREAAANNTGVTTTSTTALPSPSSSQGAGVTTRGGSRGGLLAGVVGLAVAMFVL</sequence>
<proteinExistence type="inferred from homology"/>
<evidence type="ECO:0000256" key="11">
    <source>
        <dbReference type="RuleBase" id="RU361174"/>
    </source>
</evidence>
<reference evidence="15 16" key="1">
    <citation type="journal article" date="2024" name="Commun. Biol.">
        <title>Comparative genomic analysis of thermophilic fungi reveals convergent evolutionary adaptations and gene losses.</title>
        <authorList>
            <person name="Steindorff A.S."/>
            <person name="Aguilar-Pontes M.V."/>
            <person name="Robinson A.J."/>
            <person name="Andreopoulos B."/>
            <person name="LaButti K."/>
            <person name="Kuo A."/>
            <person name="Mondo S."/>
            <person name="Riley R."/>
            <person name="Otillar R."/>
            <person name="Haridas S."/>
            <person name="Lipzen A."/>
            <person name="Grimwood J."/>
            <person name="Schmutz J."/>
            <person name="Clum A."/>
            <person name="Reid I.D."/>
            <person name="Moisan M.C."/>
            <person name="Butler G."/>
            <person name="Nguyen T.T.M."/>
            <person name="Dewar K."/>
            <person name="Conant G."/>
            <person name="Drula E."/>
            <person name="Henrissat B."/>
            <person name="Hansel C."/>
            <person name="Singer S."/>
            <person name="Hutchinson M.I."/>
            <person name="de Vries R.P."/>
            <person name="Natvig D.O."/>
            <person name="Powell A.J."/>
            <person name="Tsang A."/>
            <person name="Grigoriev I.V."/>
        </authorList>
    </citation>
    <scope>NUCLEOTIDE SEQUENCE [LARGE SCALE GENOMIC DNA]</scope>
    <source>
        <strain evidence="15 16">CBS 620.91</strain>
    </source>
</reference>
<keyword evidence="7 11" id="KW-0378">Hydrolase</keyword>
<keyword evidence="10 11" id="KW-0624">Polysaccharide degradation</keyword>
<evidence type="ECO:0000256" key="7">
    <source>
        <dbReference type="ARBA" id="ARBA00022801"/>
    </source>
</evidence>
<evidence type="ECO:0000256" key="5">
    <source>
        <dbReference type="ARBA" id="ARBA00022525"/>
    </source>
</evidence>
<feature type="domain" description="GH10" evidence="14">
    <location>
        <begin position="36"/>
        <end position="360"/>
    </location>
</feature>
<comment type="catalytic activity">
    <reaction evidence="1 11">
        <text>Endohydrolysis of (1-&gt;4)-beta-D-xylosidic linkages in xylans.</text>
        <dbReference type="EC" id="3.2.1.8"/>
    </reaction>
</comment>
<comment type="pathway">
    <text evidence="3">Glycan degradation; xylan degradation.</text>
</comment>
<organism evidence="15 16">
    <name type="scientific">Humicola insolens</name>
    <name type="common">Soft-rot fungus</name>
    <dbReference type="NCBI Taxonomy" id="85995"/>
    <lineage>
        <taxon>Eukaryota</taxon>
        <taxon>Fungi</taxon>
        <taxon>Dikarya</taxon>
        <taxon>Ascomycota</taxon>
        <taxon>Pezizomycotina</taxon>
        <taxon>Sordariomycetes</taxon>
        <taxon>Sordariomycetidae</taxon>
        <taxon>Sordariales</taxon>
        <taxon>Chaetomiaceae</taxon>
        <taxon>Mycothermus</taxon>
    </lineage>
</organism>
<gene>
    <name evidence="15" type="ORF">VTJ49DRAFT_2627</name>
</gene>
<dbReference type="Proteomes" id="UP001583172">
    <property type="component" value="Unassembled WGS sequence"/>
</dbReference>
<dbReference type="Gene3D" id="3.20.20.80">
    <property type="entry name" value="Glycosidases"/>
    <property type="match status" value="1"/>
</dbReference>
<keyword evidence="13" id="KW-0732">Signal</keyword>
<evidence type="ECO:0000256" key="4">
    <source>
        <dbReference type="ARBA" id="ARBA00007495"/>
    </source>
</evidence>
<dbReference type="PANTHER" id="PTHR31490:SF35">
    <property type="entry name" value="ENDO-1,4-BETA-XYLANASE"/>
    <property type="match status" value="1"/>
</dbReference>
<evidence type="ECO:0000256" key="2">
    <source>
        <dbReference type="ARBA" id="ARBA00004613"/>
    </source>
</evidence>
<keyword evidence="6" id="KW-0858">Xylan degradation</keyword>
<evidence type="ECO:0000256" key="6">
    <source>
        <dbReference type="ARBA" id="ARBA00022651"/>
    </source>
</evidence>
<evidence type="ECO:0000256" key="1">
    <source>
        <dbReference type="ARBA" id="ARBA00000681"/>
    </source>
</evidence>
<dbReference type="SUPFAM" id="SSF51445">
    <property type="entry name" value="(Trans)glycosidases"/>
    <property type="match status" value="1"/>
</dbReference>
<comment type="subcellular location">
    <subcellularLocation>
        <location evidence="2">Secreted</location>
    </subcellularLocation>
</comment>
<dbReference type="PRINTS" id="PR00134">
    <property type="entry name" value="GLHYDRLASE10"/>
</dbReference>
<evidence type="ECO:0000313" key="15">
    <source>
        <dbReference type="EMBL" id="KAL1838489.1"/>
    </source>
</evidence>
<dbReference type="Pfam" id="PF00331">
    <property type="entry name" value="Glyco_hydro_10"/>
    <property type="match status" value="1"/>
</dbReference>
<evidence type="ECO:0000256" key="12">
    <source>
        <dbReference type="SAM" id="MobiDB-lite"/>
    </source>
</evidence>
<feature type="chain" id="PRO_5046342686" description="Beta-xylanase" evidence="13">
    <location>
        <begin position="21"/>
        <end position="414"/>
    </location>
</feature>
<feature type="region of interest" description="Disordered" evidence="12">
    <location>
        <begin position="371"/>
        <end position="394"/>
    </location>
</feature>
<dbReference type="EC" id="3.2.1.8" evidence="11"/>
<evidence type="ECO:0000313" key="16">
    <source>
        <dbReference type="Proteomes" id="UP001583172"/>
    </source>
</evidence>
<dbReference type="InterPro" id="IPR044846">
    <property type="entry name" value="GH10"/>
</dbReference>
<keyword evidence="9 11" id="KW-0326">Glycosidase</keyword>
<protein>
    <recommendedName>
        <fullName evidence="11">Beta-xylanase</fullName>
        <ecNumber evidence="11">3.2.1.8</ecNumber>
    </recommendedName>
</protein>
<keyword evidence="8 11" id="KW-0119">Carbohydrate metabolism</keyword>
<dbReference type="InterPro" id="IPR017853">
    <property type="entry name" value="GH"/>
</dbReference>
<keyword evidence="16" id="KW-1185">Reference proteome</keyword>
<evidence type="ECO:0000256" key="13">
    <source>
        <dbReference type="SAM" id="SignalP"/>
    </source>
</evidence>
<evidence type="ECO:0000256" key="8">
    <source>
        <dbReference type="ARBA" id="ARBA00023277"/>
    </source>
</evidence>
<dbReference type="SMART" id="SM00633">
    <property type="entry name" value="Glyco_10"/>
    <property type="match status" value="1"/>
</dbReference>
<comment type="similarity">
    <text evidence="4 11">Belongs to the glycosyl hydrolase 10 (cellulase F) family.</text>
</comment>